<evidence type="ECO:0000313" key="6">
    <source>
        <dbReference type="Proteomes" id="UP000434957"/>
    </source>
</evidence>
<accession>A0A6A3IXZ3</accession>
<dbReference type="Proteomes" id="UP000435112">
    <property type="component" value="Unassembled WGS sequence"/>
</dbReference>
<sequence length="127" mass="14325">MNTAAVSAMPQLKSYQRKLLGSGMTGSPTTVTRNWSLKRRRTHEHDHKHHEEQRVPEHEDIVSDWAPEGRAQTHDETRRHLLEADDEPQRRAQVAVLQQPPMHQVDGARLERAVPGLCGQVAGSTNS</sequence>
<name>A0A6A3IXZ3_9STRA</name>
<dbReference type="AlphaFoldDB" id="A0A6A3IXZ3"/>
<dbReference type="Proteomes" id="UP000434957">
    <property type="component" value="Unassembled WGS sequence"/>
</dbReference>
<dbReference type="EMBL" id="QXFT01002211">
    <property type="protein sequence ID" value="KAE9301961.1"/>
    <property type="molecule type" value="Genomic_DNA"/>
</dbReference>
<gene>
    <name evidence="2" type="ORF">PR001_g22769</name>
    <name evidence="3" type="ORF">PR002_g22035</name>
    <name evidence="4" type="ORF">PR003_g22399</name>
</gene>
<dbReference type="EMBL" id="QXFV01002581">
    <property type="protein sequence ID" value="KAE8985868.1"/>
    <property type="molecule type" value="Genomic_DNA"/>
</dbReference>
<evidence type="ECO:0000313" key="4">
    <source>
        <dbReference type="EMBL" id="KAE9301961.1"/>
    </source>
</evidence>
<organism evidence="2 5">
    <name type="scientific">Phytophthora rubi</name>
    <dbReference type="NCBI Taxonomy" id="129364"/>
    <lineage>
        <taxon>Eukaryota</taxon>
        <taxon>Sar</taxon>
        <taxon>Stramenopiles</taxon>
        <taxon>Oomycota</taxon>
        <taxon>Peronosporomycetes</taxon>
        <taxon>Peronosporales</taxon>
        <taxon>Peronosporaceae</taxon>
        <taxon>Phytophthora</taxon>
    </lineage>
</organism>
<evidence type="ECO:0000313" key="7">
    <source>
        <dbReference type="Proteomes" id="UP000435112"/>
    </source>
</evidence>
<evidence type="ECO:0000313" key="3">
    <source>
        <dbReference type="EMBL" id="KAE8987488.1"/>
    </source>
</evidence>
<proteinExistence type="predicted"/>
<dbReference type="Proteomes" id="UP000429607">
    <property type="component" value="Unassembled WGS sequence"/>
</dbReference>
<evidence type="ECO:0000256" key="1">
    <source>
        <dbReference type="SAM" id="MobiDB-lite"/>
    </source>
</evidence>
<comment type="caution">
    <text evidence="2">The sequence shown here is derived from an EMBL/GenBank/DDBJ whole genome shotgun (WGS) entry which is preliminary data.</text>
</comment>
<protein>
    <submittedName>
        <fullName evidence="2">Uncharacterized protein</fullName>
    </submittedName>
</protein>
<keyword evidence="6" id="KW-1185">Reference proteome</keyword>
<feature type="compositionally biased region" description="Polar residues" evidence="1">
    <location>
        <begin position="25"/>
        <end position="35"/>
    </location>
</feature>
<feature type="compositionally biased region" description="Basic and acidic residues" evidence="1">
    <location>
        <begin position="43"/>
        <end position="61"/>
    </location>
</feature>
<dbReference type="EMBL" id="QXFU01002311">
    <property type="protein sequence ID" value="KAE8987488.1"/>
    <property type="molecule type" value="Genomic_DNA"/>
</dbReference>
<evidence type="ECO:0000313" key="2">
    <source>
        <dbReference type="EMBL" id="KAE8985868.1"/>
    </source>
</evidence>
<reference evidence="5 7" key="1">
    <citation type="submission" date="2018-09" db="EMBL/GenBank/DDBJ databases">
        <title>Genomic investigation of the strawberry pathogen Phytophthora fragariae indicates pathogenicity is determined by transcriptional variation in three key races.</title>
        <authorList>
            <person name="Adams T.M."/>
            <person name="Armitage A.D."/>
            <person name="Sobczyk M.K."/>
            <person name="Bates H.J."/>
            <person name="Dunwell J.M."/>
            <person name="Nellist C.F."/>
            <person name="Harrison R.J."/>
        </authorList>
    </citation>
    <scope>NUCLEOTIDE SEQUENCE [LARGE SCALE GENOMIC DNA]</scope>
    <source>
        <strain evidence="2 5">SCRP249</strain>
        <strain evidence="3 7">SCRP324</strain>
        <strain evidence="4 6">SCRP333</strain>
    </source>
</reference>
<evidence type="ECO:0000313" key="5">
    <source>
        <dbReference type="Proteomes" id="UP000429607"/>
    </source>
</evidence>
<feature type="region of interest" description="Disordered" evidence="1">
    <location>
        <begin position="19"/>
        <end position="63"/>
    </location>
</feature>